<organism evidence="2 3">
    <name type="scientific">Plesiocystis pacifica SIR-1</name>
    <dbReference type="NCBI Taxonomy" id="391625"/>
    <lineage>
        <taxon>Bacteria</taxon>
        <taxon>Pseudomonadati</taxon>
        <taxon>Myxococcota</taxon>
        <taxon>Polyangia</taxon>
        <taxon>Nannocystales</taxon>
        <taxon>Nannocystaceae</taxon>
        <taxon>Plesiocystis</taxon>
    </lineage>
</organism>
<dbReference type="Proteomes" id="UP000005801">
    <property type="component" value="Unassembled WGS sequence"/>
</dbReference>
<comment type="caution">
    <text evidence="2">The sequence shown here is derived from an EMBL/GenBank/DDBJ whole genome shotgun (WGS) entry which is preliminary data.</text>
</comment>
<dbReference type="EMBL" id="ABCS01000121">
    <property type="protein sequence ID" value="EDM74628.1"/>
    <property type="molecule type" value="Genomic_DNA"/>
</dbReference>
<evidence type="ECO:0000256" key="1">
    <source>
        <dbReference type="SAM" id="Phobius"/>
    </source>
</evidence>
<feature type="transmembrane region" description="Helical" evidence="1">
    <location>
        <begin position="16"/>
        <end position="34"/>
    </location>
</feature>
<keyword evidence="1" id="KW-1133">Transmembrane helix</keyword>
<dbReference type="OrthoDB" id="5119036at2"/>
<evidence type="ECO:0000313" key="3">
    <source>
        <dbReference type="Proteomes" id="UP000005801"/>
    </source>
</evidence>
<gene>
    <name evidence="2" type="ORF">PPSIR1_37694</name>
</gene>
<keyword evidence="1" id="KW-0812">Transmembrane</keyword>
<keyword evidence="1" id="KW-0472">Membrane</keyword>
<dbReference type="AlphaFoldDB" id="A6GHK4"/>
<dbReference type="STRING" id="391625.PPSIR1_37694"/>
<accession>A6GHK4</accession>
<keyword evidence="3" id="KW-1185">Reference proteome</keyword>
<protein>
    <submittedName>
        <fullName evidence="2">Uncharacterized protein</fullName>
    </submittedName>
</protein>
<reference evidence="2 3" key="1">
    <citation type="submission" date="2007-06" db="EMBL/GenBank/DDBJ databases">
        <authorList>
            <person name="Shimkets L."/>
            <person name="Ferriera S."/>
            <person name="Johnson J."/>
            <person name="Kravitz S."/>
            <person name="Beeson K."/>
            <person name="Sutton G."/>
            <person name="Rogers Y.-H."/>
            <person name="Friedman R."/>
            <person name="Frazier M."/>
            <person name="Venter J.C."/>
        </authorList>
    </citation>
    <scope>NUCLEOTIDE SEQUENCE [LARGE SCALE GENOMIC DNA]</scope>
    <source>
        <strain evidence="2 3">SIR-1</strain>
    </source>
</reference>
<evidence type="ECO:0000313" key="2">
    <source>
        <dbReference type="EMBL" id="EDM74628.1"/>
    </source>
</evidence>
<dbReference type="RefSeq" id="WP_006976191.1">
    <property type="nucleotide sequence ID" value="NZ_ABCS01000121.1"/>
</dbReference>
<name>A6GHK4_9BACT</name>
<sequence>MNEPSPAAPVRELRRLPAVLFSLAVIAATLWPMFRDPPQDSFPLSNYPMFSTVRKTRWIHVVVGVDADDLAWPMPPSKVGNLEVMQAAETIRKAIRGKRAKELCRHVAERVADDSRYDNIVRVEVQSLKFNPLTYFAEPDGRDPLGVKRRASCVVERSEKGAPGA</sequence>
<proteinExistence type="predicted"/>